<dbReference type="RefSeq" id="WP_038679444.1">
    <property type="nucleotide sequence ID" value="NZ_BJMC01000009.1"/>
</dbReference>
<dbReference type="NCBIfam" id="TIGR01641">
    <property type="entry name" value="phageSPP1_gp7"/>
    <property type="match status" value="1"/>
</dbReference>
<gene>
    <name evidence="2" type="ORF">KR76_15200</name>
</gene>
<feature type="region of interest" description="Disordered" evidence="1">
    <location>
        <begin position="325"/>
        <end position="369"/>
    </location>
</feature>
<dbReference type="OrthoDB" id="3522453at2"/>
<dbReference type="HOGENOM" id="CLU_515641_0_0_11"/>
<dbReference type="STRING" id="2045.KR76_15200"/>
<dbReference type="InterPro" id="IPR006528">
    <property type="entry name" value="Phage_head_morphogenesis_dom"/>
</dbReference>
<dbReference type="Pfam" id="PF04233">
    <property type="entry name" value="Phage_Mu_F"/>
    <property type="match status" value="1"/>
</dbReference>
<feature type="compositionally biased region" description="Gly residues" evidence="1">
    <location>
        <begin position="340"/>
        <end position="351"/>
    </location>
</feature>
<evidence type="ECO:0000256" key="1">
    <source>
        <dbReference type="SAM" id="MobiDB-lite"/>
    </source>
</evidence>
<sequence>MTTGTPEQPSPYAVEVALAAALAELANAQDAQIAQAWAAAWSEVSADLLDVLTVILSDVGRVNATAVVRYERFARVLAAIADRLDTLATNLGITITNDLADVLAQAQTGTVELIAAQRLSRPLPHREVPTAALDAIVRRTTQQVTSTALPLADETYAIVLGELTRGVAAGDNPRQTAARMVSRAEDHMNFGRARAQNIARTETLDAYREGERVTQQAHADLLAGWVWAAHLGSRTCRSCLAMHGQVFDLEVPGPNDHPSGRCGRVPVVREEDGSVDLSWLPSAEEHFAGLSVADQKAILGKDGYRAWAAGDFPMEAWTTTRHADGWRDSQVPASPPSKGGAAGGGGDGRPGAPGSDVSDEPPPSYREAALARFGPPPVDVEPWEAREYWAQRQGALPLDFGGDILKPHEVEFVERFLDAGEDIEWIPKDPALPTNDFFWTSRERLPVELKSTKARAATIHGRLVDAMSRAARQGVTKENFIVDLGDQALPGGLIDELVDFNVDRRKYLVAGLWIFASGRVHAVPLVQP</sequence>
<proteinExistence type="predicted"/>
<evidence type="ECO:0000313" key="3">
    <source>
        <dbReference type="Proteomes" id="UP000030300"/>
    </source>
</evidence>
<evidence type="ECO:0000313" key="2">
    <source>
        <dbReference type="EMBL" id="AIY17774.1"/>
    </source>
</evidence>
<organism evidence="2 3">
    <name type="scientific">Nocardioides simplex</name>
    <name type="common">Arthrobacter simplex</name>
    <dbReference type="NCBI Taxonomy" id="2045"/>
    <lineage>
        <taxon>Bacteria</taxon>
        <taxon>Bacillati</taxon>
        <taxon>Actinomycetota</taxon>
        <taxon>Actinomycetes</taxon>
        <taxon>Propionibacteriales</taxon>
        <taxon>Nocardioidaceae</taxon>
        <taxon>Pimelobacter</taxon>
    </lineage>
</organism>
<name>A0A0A1DK94_NOCSI</name>
<dbReference type="AlphaFoldDB" id="A0A0A1DK94"/>
<dbReference type="KEGG" id="psim:KR76_15200"/>
<keyword evidence="3" id="KW-1185">Reference proteome</keyword>
<dbReference type="eggNOG" id="COG2369">
    <property type="taxonomic scope" value="Bacteria"/>
</dbReference>
<accession>A0A0A1DK94</accession>
<reference evidence="2 3" key="1">
    <citation type="journal article" date="2015" name="Genome Announc.">
        <title>Complete Genome Sequence of Steroid-Transforming Nocardioides simplex VKM Ac-2033D.</title>
        <authorList>
            <person name="Shtratnikova V.Y."/>
            <person name="Schelkunov M.I."/>
            <person name="Pekov Y.A."/>
            <person name="Fokina V.V."/>
            <person name="Logacheva M.D."/>
            <person name="Sokolov S.L."/>
            <person name="Bragin E.Y."/>
            <person name="Ashapkin V.V."/>
            <person name="Donova M.V."/>
        </authorList>
    </citation>
    <scope>NUCLEOTIDE SEQUENCE [LARGE SCALE GENOMIC DNA]</scope>
    <source>
        <strain evidence="2 3">VKM Ac-2033D</strain>
    </source>
</reference>
<dbReference type="GeneID" id="96610196"/>
<protein>
    <submittedName>
        <fullName evidence="2">Uncharacterized protein</fullName>
    </submittedName>
</protein>
<dbReference type="EMBL" id="CP009896">
    <property type="protein sequence ID" value="AIY17774.1"/>
    <property type="molecule type" value="Genomic_DNA"/>
</dbReference>
<dbReference type="Proteomes" id="UP000030300">
    <property type="component" value="Chromosome"/>
</dbReference>